<evidence type="ECO:0000256" key="13">
    <source>
        <dbReference type="ARBA" id="ARBA00033470"/>
    </source>
</evidence>
<dbReference type="RefSeq" id="WP_378081535.1">
    <property type="nucleotide sequence ID" value="NZ_JBHSMH010000008.1"/>
</dbReference>
<evidence type="ECO:0000256" key="14">
    <source>
        <dbReference type="ARBA" id="ARBA00047700"/>
    </source>
</evidence>
<feature type="domain" description="Pyruvate phosphate dikinase AMP/ATP-binding" evidence="15">
    <location>
        <begin position="55"/>
        <end position="277"/>
    </location>
</feature>
<evidence type="ECO:0000256" key="11">
    <source>
        <dbReference type="ARBA" id="ARBA00022840"/>
    </source>
</evidence>
<proteinExistence type="inferred from homology"/>
<evidence type="ECO:0000256" key="8">
    <source>
        <dbReference type="ARBA" id="ARBA00022723"/>
    </source>
</evidence>
<keyword evidence="7" id="KW-0808">Transferase</keyword>
<keyword evidence="8" id="KW-0479">Metal-binding</keyword>
<comment type="pathway">
    <text evidence="3">Carbohydrate biosynthesis; gluconeogenesis.</text>
</comment>
<evidence type="ECO:0000313" key="17">
    <source>
        <dbReference type="Proteomes" id="UP001596105"/>
    </source>
</evidence>
<dbReference type="PANTHER" id="PTHR43030">
    <property type="entry name" value="PHOSPHOENOLPYRUVATE SYNTHASE"/>
    <property type="match status" value="1"/>
</dbReference>
<dbReference type="Proteomes" id="UP001596105">
    <property type="component" value="Unassembled WGS sequence"/>
</dbReference>
<sequence>MIPFSGAQADDAIGGKAQNLALLFQSRFPVPKGFIIAAHAFERVLQSNQDPDSWVFPETLRNEIMAAYQTFVTPPVVVRSSCSAEDMESASFAGQYESILHVTSDNLLESIKRCRLSVNKDHARFYLTHRFLAGGRAPAMSVIVQEFVDADVSGVIFSKNPITGNDDEIVINSSFGLGEAVVSGLVTPDLFILPKQGAAAQRKELGDKEHKTLLGPNGTRLVDTTAEEKSSFSLQNEQLHELKNATLAIEKLFGHPIDLEFAYRQGKLYILQARPIST</sequence>
<evidence type="ECO:0000256" key="2">
    <source>
        <dbReference type="ARBA" id="ARBA00002988"/>
    </source>
</evidence>
<dbReference type="Pfam" id="PF01326">
    <property type="entry name" value="PPDK_N"/>
    <property type="match status" value="1"/>
</dbReference>
<dbReference type="InterPro" id="IPR006319">
    <property type="entry name" value="PEP_synth"/>
</dbReference>
<dbReference type="InterPro" id="IPR002192">
    <property type="entry name" value="PPDK_AMP/ATP-bd"/>
</dbReference>
<evidence type="ECO:0000313" key="16">
    <source>
        <dbReference type="EMBL" id="MFC5468282.1"/>
    </source>
</evidence>
<evidence type="ECO:0000259" key="15">
    <source>
        <dbReference type="Pfam" id="PF01326"/>
    </source>
</evidence>
<dbReference type="Gene3D" id="3.30.470.20">
    <property type="entry name" value="ATP-grasp fold, B domain"/>
    <property type="match status" value="1"/>
</dbReference>
<evidence type="ECO:0000256" key="12">
    <source>
        <dbReference type="ARBA" id="ARBA00022842"/>
    </source>
</evidence>
<keyword evidence="9" id="KW-0547">Nucleotide-binding</keyword>
<accession>A0ABW0LTH9</accession>
<dbReference type="PANTHER" id="PTHR43030:SF1">
    <property type="entry name" value="PHOSPHOENOLPYRUVATE SYNTHASE"/>
    <property type="match status" value="1"/>
</dbReference>
<keyword evidence="12" id="KW-0460">Magnesium</keyword>
<evidence type="ECO:0000256" key="1">
    <source>
        <dbReference type="ARBA" id="ARBA00001946"/>
    </source>
</evidence>
<organism evidence="16 17">
    <name type="scientific">Cohnella suwonensis</name>
    <dbReference type="NCBI Taxonomy" id="696072"/>
    <lineage>
        <taxon>Bacteria</taxon>
        <taxon>Bacillati</taxon>
        <taxon>Bacillota</taxon>
        <taxon>Bacilli</taxon>
        <taxon>Bacillales</taxon>
        <taxon>Paenibacillaceae</taxon>
        <taxon>Cohnella</taxon>
    </lineage>
</organism>
<dbReference type="Gene3D" id="3.30.1490.20">
    <property type="entry name" value="ATP-grasp fold, A domain"/>
    <property type="match status" value="2"/>
</dbReference>
<evidence type="ECO:0000256" key="3">
    <source>
        <dbReference type="ARBA" id="ARBA00004742"/>
    </source>
</evidence>
<dbReference type="EC" id="2.7.9.2" evidence="5"/>
<evidence type="ECO:0000256" key="9">
    <source>
        <dbReference type="ARBA" id="ARBA00022741"/>
    </source>
</evidence>
<comment type="function">
    <text evidence="2">Catalyzes the phosphorylation of pyruvate to phosphoenolpyruvate.</text>
</comment>
<comment type="cofactor">
    <cofactor evidence="1">
        <name>Mg(2+)</name>
        <dbReference type="ChEBI" id="CHEBI:18420"/>
    </cofactor>
</comment>
<evidence type="ECO:0000256" key="4">
    <source>
        <dbReference type="ARBA" id="ARBA00007837"/>
    </source>
</evidence>
<protein>
    <recommendedName>
        <fullName evidence="6">Phosphoenolpyruvate synthase</fullName>
        <ecNumber evidence="5">2.7.9.2</ecNumber>
    </recommendedName>
    <alternativeName>
        <fullName evidence="13">Pyruvate, water dikinase</fullName>
    </alternativeName>
</protein>
<keyword evidence="10" id="KW-0418">Kinase</keyword>
<dbReference type="InterPro" id="IPR013815">
    <property type="entry name" value="ATP_grasp_subdomain_1"/>
</dbReference>
<keyword evidence="17" id="KW-1185">Reference proteome</keyword>
<gene>
    <name evidence="16" type="ORF">ACFPPD_06080</name>
</gene>
<evidence type="ECO:0000256" key="5">
    <source>
        <dbReference type="ARBA" id="ARBA00011996"/>
    </source>
</evidence>
<reference evidence="17" key="1">
    <citation type="journal article" date="2019" name="Int. J. Syst. Evol. Microbiol.">
        <title>The Global Catalogue of Microorganisms (GCM) 10K type strain sequencing project: providing services to taxonomists for standard genome sequencing and annotation.</title>
        <authorList>
            <consortium name="The Broad Institute Genomics Platform"/>
            <consortium name="The Broad Institute Genome Sequencing Center for Infectious Disease"/>
            <person name="Wu L."/>
            <person name="Ma J."/>
        </authorList>
    </citation>
    <scope>NUCLEOTIDE SEQUENCE [LARGE SCALE GENOMIC DNA]</scope>
    <source>
        <strain evidence="17">CCUG 57113</strain>
    </source>
</reference>
<comment type="similarity">
    <text evidence="4">Belongs to the PEP-utilizing enzyme family.</text>
</comment>
<evidence type="ECO:0000256" key="7">
    <source>
        <dbReference type="ARBA" id="ARBA00022679"/>
    </source>
</evidence>
<evidence type="ECO:0000256" key="10">
    <source>
        <dbReference type="ARBA" id="ARBA00022777"/>
    </source>
</evidence>
<dbReference type="EMBL" id="JBHSMH010000008">
    <property type="protein sequence ID" value="MFC5468282.1"/>
    <property type="molecule type" value="Genomic_DNA"/>
</dbReference>
<comment type="caution">
    <text evidence="16">The sequence shown here is derived from an EMBL/GenBank/DDBJ whole genome shotgun (WGS) entry which is preliminary data.</text>
</comment>
<keyword evidence="11" id="KW-0067">ATP-binding</keyword>
<dbReference type="SUPFAM" id="SSF56059">
    <property type="entry name" value="Glutathione synthetase ATP-binding domain-like"/>
    <property type="match status" value="1"/>
</dbReference>
<comment type="catalytic activity">
    <reaction evidence="14">
        <text>pyruvate + ATP + H2O = phosphoenolpyruvate + AMP + phosphate + 2 H(+)</text>
        <dbReference type="Rhea" id="RHEA:11364"/>
        <dbReference type="ChEBI" id="CHEBI:15361"/>
        <dbReference type="ChEBI" id="CHEBI:15377"/>
        <dbReference type="ChEBI" id="CHEBI:15378"/>
        <dbReference type="ChEBI" id="CHEBI:30616"/>
        <dbReference type="ChEBI" id="CHEBI:43474"/>
        <dbReference type="ChEBI" id="CHEBI:58702"/>
        <dbReference type="ChEBI" id="CHEBI:456215"/>
        <dbReference type="EC" id="2.7.9.2"/>
    </reaction>
</comment>
<name>A0ABW0LTH9_9BACL</name>
<evidence type="ECO:0000256" key="6">
    <source>
        <dbReference type="ARBA" id="ARBA00021623"/>
    </source>
</evidence>